<dbReference type="PANTHER" id="PTHR43761">
    <property type="entry name" value="D-ISOMER SPECIFIC 2-HYDROXYACID DEHYDROGENASE FAMILY PROTEIN (AFU_ORTHOLOGUE AFUA_1G13630)"/>
    <property type="match status" value="1"/>
</dbReference>
<comment type="similarity">
    <text evidence="1 4">Belongs to the D-isomer specific 2-hydroxyacid dehydrogenase family.</text>
</comment>
<evidence type="ECO:0000256" key="1">
    <source>
        <dbReference type="ARBA" id="ARBA00005854"/>
    </source>
</evidence>
<accession>A0A1Y6K0J5</accession>
<dbReference type="OrthoDB" id="9792971at2"/>
<dbReference type="InterPro" id="IPR006139">
    <property type="entry name" value="D-isomer_2_OHA_DH_cat_dom"/>
</dbReference>
<gene>
    <name evidence="7" type="ORF">CFX1CAM_0108</name>
</gene>
<evidence type="ECO:0000313" key="7">
    <source>
        <dbReference type="EMBL" id="SMX53174.1"/>
    </source>
</evidence>
<keyword evidence="3" id="KW-0520">NAD</keyword>
<dbReference type="GO" id="GO:0016616">
    <property type="term" value="F:oxidoreductase activity, acting on the CH-OH group of donors, NAD or NADP as acceptor"/>
    <property type="evidence" value="ECO:0007669"/>
    <property type="project" value="InterPro"/>
</dbReference>
<dbReference type="KEGG" id="abat:CFX1CAM_0108"/>
<proteinExistence type="inferred from homology"/>
<dbReference type="SUPFAM" id="SSF51735">
    <property type="entry name" value="NAD(P)-binding Rossmann-fold domains"/>
    <property type="match status" value="1"/>
</dbReference>
<name>A0A1Y6K0J5_9CHLR</name>
<dbReference type="InterPro" id="IPR029752">
    <property type="entry name" value="D-isomer_DH_CS1"/>
</dbReference>
<evidence type="ECO:0000259" key="6">
    <source>
        <dbReference type="Pfam" id="PF02826"/>
    </source>
</evidence>
<dbReference type="Pfam" id="PF00389">
    <property type="entry name" value="2-Hacid_dh"/>
    <property type="match status" value="1"/>
</dbReference>
<dbReference type="GO" id="GO:0003714">
    <property type="term" value="F:transcription corepressor activity"/>
    <property type="evidence" value="ECO:0007669"/>
    <property type="project" value="InterPro"/>
</dbReference>
<dbReference type="InterPro" id="IPR029753">
    <property type="entry name" value="D-isomer_DH_CS"/>
</dbReference>
<dbReference type="Gene3D" id="3.40.50.720">
    <property type="entry name" value="NAD(P)-binding Rossmann-like Domain"/>
    <property type="match status" value="2"/>
</dbReference>
<dbReference type="PROSITE" id="PS00671">
    <property type="entry name" value="D_2_HYDROXYACID_DH_3"/>
    <property type="match status" value="1"/>
</dbReference>
<dbReference type="AlphaFoldDB" id="A0A1Y6K0J5"/>
<evidence type="ECO:0000313" key="8">
    <source>
        <dbReference type="Proteomes" id="UP000195514"/>
    </source>
</evidence>
<evidence type="ECO:0000256" key="2">
    <source>
        <dbReference type="ARBA" id="ARBA00023002"/>
    </source>
</evidence>
<dbReference type="EMBL" id="LT859958">
    <property type="protein sequence ID" value="SMX53174.1"/>
    <property type="molecule type" value="Genomic_DNA"/>
</dbReference>
<evidence type="ECO:0000256" key="3">
    <source>
        <dbReference type="ARBA" id="ARBA00023027"/>
    </source>
</evidence>
<dbReference type="InterPro" id="IPR043322">
    <property type="entry name" value="CtBP"/>
</dbReference>
<keyword evidence="8" id="KW-1185">Reference proteome</keyword>
<dbReference type="Proteomes" id="UP000195514">
    <property type="component" value="Chromosome I"/>
</dbReference>
<dbReference type="InterPro" id="IPR036291">
    <property type="entry name" value="NAD(P)-bd_dom_sf"/>
</dbReference>
<dbReference type="FunFam" id="3.40.50.720:FF:000203">
    <property type="entry name" value="D-3-phosphoglycerate dehydrogenase (SerA)"/>
    <property type="match status" value="1"/>
</dbReference>
<organism evidence="7 8">
    <name type="scientific">Candidatus Brevifilum fermentans</name>
    <dbReference type="NCBI Taxonomy" id="1986204"/>
    <lineage>
        <taxon>Bacteria</taxon>
        <taxon>Bacillati</taxon>
        <taxon>Chloroflexota</taxon>
        <taxon>Anaerolineae</taxon>
        <taxon>Anaerolineales</taxon>
        <taxon>Anaerolineaceae</taxon>
        <taxon>Candidatus Brevifilum</taxon>
    </lineage>
</organism>
<dbReference type="PROSITE" id="PS00065">
    <property type="entry name" value="D_2_HYDROXYACID_DH_1"/>
    <property type="match status" value="1"/>
</dbReference>
<dbReference type="PANTHER" id="PTHR43761:SF1">
    <property type="entry name" value="D-ISOMER SPECIFIC 2-HYDROXYACID DEHYDROGENASE CATALYTIC DOMAIN-CONTAINING PROTEIN-RELATED"/>
    <property type="match status" value="1"/>
</dbReference>
<dbReference type="InterPro" id="IPR050418">
    <property type="entry name" value="D-iso_2-hydroxyacid_DH_PdxB"/>
</dbReference>
<keyword evidence="2 4" id="KW-0560">Oxidoreductase</keyword>
<feature type="domain" description="D-isomer specific 2-hydroxyacid dehydrogenase catalytic" evidence="5">
    <location>
        <begin position="27"/>
        <end position="325"/>
    </location>
</feature>
<dbReference type="RefSeq" id="WP_087861131.1">
    <property type="nucleotide sequence ID" value="NZ_LT859958.1"/>
</dbReference>
<evidence type="ECO:0000256" key="4">
    <source>
        <dbReference type="RuleBase" id="RU003719"/>
    </source>
</evidence>
<feature type="domain" description="D-isomer specific 2-hydroxyacid dehydrogenase NAD-binding" evidence="6">
    <location>
        <begin position="113"/>
        <end position="293"/>
    </location>
</feature>
<dbReference type="GO" id="GO:0051287">
    <property type="term" value="F:NAD binding"/>
    <property type="evidence" value="ECO:0007669"/>
    <property type="project" value="InterPro"/>
</dbReference>
<dbReference type="InterPro" id="IPR006140">
    <property type="entry name" value="D-isomer_DH_NAD-bd"/>
</dbReference>
<sequence length="337" mass="38231">MTAIKMVVTDYIETDLQWEEEQAKTLGVDFHAYQLKTASPSELVNACKDAEVIVVNMARFTEEVINELPNTKLILRHGIGYDNVDVKAASQRQIMVGYYPDYCVTEVAEQALMLMFACQRKIQHQFNILKKSSEVGQWKFHEIMPVYSINGKTIGIVGAGRIGSTLIRMLRGFDVDILVTDPYLSSQRKAALGIQTIPLDQLIRESDIISIHCPLKWEETYHLFDEAEFKLMKNTAVLINTARGGIINLTALDEALRNGQLAMAGIDVYEQEPPPRDHPILSNERALCTPHLSWLSEEAGWNIRKKIMEDVDRFKQGLPPVHQINKEVSSFIDRMVN</sequence>
<reference evidence="8" key="1">
    <citation type="submission" date="2017-05" db="EMBL/GenBank/DDBJ databases">
        <authorList>
            <person name="Kirkegaard R."/>
            <person name="Mcilroy J S."/>
        </authorList>
    </citation>
    <scope>NUCLEOTIDE SEQUENCE [LARGE SCALE GENOMIC DNA]</scope>
</reference>
<evidence type="ECO:0000259" key="5">
    <source>
        <dbReference type="Pfam" id="PF00389"/>
    </source>
</evidence>
<dbReference type="CDD" id="cd05299">
    <property type="entry name" value="CtBP_dh"/>
    <property type="match status" value="1"/>
</dbReference>
<dbReference type="Pfam" id="PF02826">
    <property type="entry name" value="2-Hacid_dh_C"/>
    <property type="match status" value="1"/>
</dbReference>
<dbReference type="SUPFAM" id="SSF52283">
    <property type="entry name" value="Formate/glycerate dehydrogenase catalytic domain-like"/>
    <property type="match status" value="1"/>
</dbReference>
<protein>
    <submittedName>
        <fullName evidence="7">NAD-binding D-isomer specific 2-hydroxyacid dehydrogenase</fullName>
    </submittedName>
</protein>